<protein>
    <submittedName>
        <fullName evidence="13">Heme A synthase</fullName>
    </submittedName>
</protein>
<evidence type="ECO:0000256" key="11">
    <source>
        <dbReference type="ARBA" id="ARBA00023444"/>
    </source>
</evidence>
<dbReference type="EMBL" id="RCUX01000011">
    <property type="protein sequence ID" value="RLP74288.1"/>
    <property type="molecule type" value="Genomic_DNA"/>
</dbReference>
<evidence type="ECO:0000256" key="2">
    <source>
        <dbReference type="ARBA" id="ARBA00022475"/>
    </source>
</evidence>
<keyword evidence="4" id="KW-0479">Metal-binding</keyword>
<evidence type="ECO:0000313" key="14">
    <source>
        <dbReference type="Proteomes" id="UP000272503"/>
    </source>
</evidence>
<evidence type="ECO:0000256" key="7">
    <source>
        <dbReference type="ARBA" id="ARBA00023004"/>
    </source>
</evidence>
<evidence type="ECO:0000313" key="13">
    <source>
        <dbReference type="EMBL" id="RLP74288.1"/>
    </source>
</evidence>
<dbReference type="GO" id="GO:0016020">
    <property type="term" value="C:membrane"/>
    <property type="evidence" value="ECO:0007669"/>
    <property type="project" value="UniProtKB-SubCell"/>
</dbReference>
<feature type="transmembrane region" description="Helical" evidence="12">
    <location>
        <begin position="232"/>
        <end position="249"/>
    </location>
</feature>
<feature type="transmembrane region" description="Helical" evidence="12">
    <location>
        <begin position="183"/>
        <end position="203"/>
    </location>
</feature>
<keyword evidence="9 12" id="KW-0472">Membrane</keyword>
<keyword evidence="8" id="KW-0350">Heme biosynthesis</keyword>
<feature type="transmembrane region" description="Helical" evidence="12">
    <location>
        <begin position="283"/>
        <end position="304"/>
    </location>
</feature>
<keyword evidence="6" id="KW-0560">Oxidoreductase</keyword>
<feature type="transmembrane region" description="Helical" evidence="12">
    <location>
        <begin position="92"/>
        <end position="110"/>
    </location>
</feature>
<keyword evidence="10" id="KW-1015">Disulfide bond</keyword>
<evidence type="ECO:0000256" key="5">
    <source>
        <dbReference type="ARBA" id="ARBA00022989"/>
    </source>
</evidence>
<comment type="caution">
    <text evidence="13">The sequence shown here is derived from an EMBL/GenBank/DDBJ whole genome shotgun (WGS) entry which is preliminary data.</text>
</comment>
<dbReference type="GO" id="GO:0016491">
    <property type="term" value="F:oxidoreductase activity"/>
    <property type="evidence" value="ECO:0007669"/>
    <property type="project" value="UniProtKB-KW"/>
</dbReference>
<dbReference type="Pfam" id="PF02628">
    <property type="entry name" value="COX15-CtaA"/>
    <property type="match status" value="1"/>
</dbReference>
<accession>A0A3L7A2Q7</accession>
<keyword evidence="7" id="KW-0408">Iron</keyword>
<proteinExistence type="predicted"/>
<dbReference type="GO" id="GO:0046872">
    <property type="term" value="F:metal ion binding"/>
    <property type="evidence" value="ECO:0007669"/>
    <property type="project" value="UniProtKB-KW"/>
</dbReference>
<dbReference type="InterPro" id="IPR003780">
    <property type="entry name" value="COX15/CtaA_fam"/>
</dbReference>
<dbReference type="AlphaFoldDB" id="A0A3L7A2Q7"/>
<keyword evidence="14" id="KW-1185">Reference proteome</keyword>
<dbReference type="Proteomes" id="UP000272503">
    <property type="component" value="Unassembled WGS sequence"/>
</dbReference>
<feature type="transmembrane region" description="Helical" evidence="12">
    <location>
        <begin position="34"/>
        <end position="53"/>
    </location>
</feature>
<gene>
    <name evidence="13" type="ORF">D9V32_13100</name>
</gene>
<dbReference type="OrthoDB" id="5241540at2"/>
<organism evidence="13 14">
    <name type="scientific">Mycetocola tolaasinivorans</name>
    <dbReference type="NCBI Taxonomy" id="76635"/>
    <lineage>
        <taxon>Bacteria</taxon>
        <taxon>Bacillati</taxon>
        <taxon>Actinomycetota</taxon>
        <taxon>Actinomycetes</taxon>
        <taxon>Micrococcales</taxon>
        <taxon>Microbacteriaceae</taxon>
        <taxon>Mycetocola</taxon>
    </lineage>
</organism>
<feature type="transmembrane region" description="Helical" evidence="12">
    <location>
        <begin position="117"/>
        <end position="140"/>
    </location>
</feature>
<evidence type="ECO:0000256" key="12">
    <source>
        <dbReference type="SAM" id="Phobius"/>
    </source>
</evidence>
<feature type="transmembrane region" description="Helical" evidence="12">
    <location>
        <begin position="146"/>
        <end position="171"/>
    </location>
</feature>
<evidence type="ECO:0000256" key="6">
    <source>
        <dbReference type="ARBA" id="ARBA00023002"/>
    </source>
</evidence>
<dbReference type="GO" id="GO:0006784">
    <property type="term" value="P:heme A biosynthetic process"/>
    <property type="evidence" value="ECO:0007669"/>
    <property type="project" value="InterPro"/>
</dbReference>
<name>A0A3L7A2Q7_9MICO</name>
<reference evidence="13 14" key="1">
    <citation type="submission" date="2018-10" db="EMBL/GenBank/DDBJ databases">
        <authorList>
            <person name="Li J."/>
        </authorList>
    </citation>
    <scope>NUCLEOTIDE SEQUENCE [LARGE SCALE GENOMIC DNA]</scope>
    <source>
        <strain evidence="13 14">IF 016277</strain>
    </source>
</reference>
<evidence type="ECO:0000256" key="8">
    <source>
        <dbReference type="ARBA" id="ARBA00023133"/>
    </source>
</evidence>
<evidence type="ECO:0000256" key="1">
    <source>
        <dbReference type="ARBA" id="ARBA00004141"/>
    </source>
</evidence>
<keyword evidence="2" id="KW-1003">Cell membrane</keyword>
<evidence type="ECO:0000256" key="10">
    <source>
        <dbReference type="ARBA" id="ARBA00023157"/>
    </source>
</evidence>
<dbReference type="InterPro" id="IPR050450">
    <property type="entry name" value="COX15/CtaA_HemeA_synthase"/>
</dbReference>
<dbReference type="PANTHER" id="PTHR35457:SF1">
    <property type="entry name" value="HEME A SYNTHASE"/>
    <property type="match status" value="1"/>
</dbReference>
<evidence type="ECO:0000256" key="4">
    <source>
        <dbReference type="ARBA" id="ARBA00022723"/>
    </source>
</evidence>
<feature type="transmembrane region" description="Helical" evidence="12">
    <location>
        <begin position="258"/>
        <end position="277"/>
    </location>
</feature>
<comment type="subcellular location">
    <subcellularLocation>
        <location evidence="1">Membrane</location>
        <topology evidence="1">Multi-pass membrane protein</topology>
    </subcellularLocation>
</comment>
<comment type="pathway">
    <text evidence="11">Porphyrin-containing compound metabolism.</text>
</comment>
<sequence length="320" mass="34471">MGQIPVTTTSRPTASLYQRFTNWLPQGINRPVRVFAWLSLIFQTVLIGTGGAVRLTGSGLGCPTWPKCTPESYTSTPEMGIHGIIEFGNRTLTFVLVIIAIAAFLSVWNLRKTRRDLFWLTFLQGMSIPLQAVLGGIVVLTGLNSYLVGAHFVISLILVALTTTLVYRVYFGAAGAVRTSRGYKLLTHVMSALVAIAAVVGILTTGSGPHAGDADVPRNGLDPELMQHLHAWPGYLMFGATVLILIVAVRQKYAVKPVVWLLIAQVGQILLGIAQSRLGLPEIMVGTHMVLAGVVIALATRVVLETRASIPEPETLAQRA</sequence>
<evidence type="ECO:0000256" key="3">
    <source>
        <dbReference type="ARBA" id="ARBA00022692"/>
    </source>
</evidence>
<evidence type="ECO:0000256" key="9">
    <source>
        <dbReference type="ARBA" id="ARBA00023136"/>
    </source>
</evidence>
<dbReference type="PANTHER" id="PTHR35457">
    <property type="entry name" value="HEME A SYNTHASE"/>
    <property type="match status" value="1"/>
</dbReference>
<keyword evidence="5 12" id="KW-1133">Transmembrane helix</keyword>
<keyword evidence="3 12" id="KW-0812">Transmembrane</keyword>